<evidence type="ECO:0000256" key="3">
    <source>
        <dbReference type="ARBA" id="ARBA00022692"/>
    </source>
</evidence>
<reference evidence="12" key="1">
    <citation type="submission" date="2020-05" db="EMBL/GenBank/DDBJ databases">
        <title>Mycena genomes resolve the evolution of fungal bioluminescence.</title>
        <authorList>
            <person name="Tsai I.J."/>
        </authorList>
    </citation>
    <scope>NUCLEOTIDE SEQUENCE</scope>
    <source>
        <strain evidence="12">160909Yilan</strain>
    </source>
</reference>
<dbReference type="SUPFAM" id="SSF52343">
    <property type="entry name" value="Ferredoxin reductase-like, C-terminal NADP-linked domain"/>
    <property type="match status" value="1"/>
</dbReference>
<keyword evidence="13" id="KW-1185">Reference proteome</keyword>
<evidence type="ECO:0000256" key="6">
    <source>
        <dbReference type="ARBA" id="ARBA00023065"/>
    </source>
</evidence>
<feature type="transmembrane region" description="Helical" evidence="9">
    <location>
        <begin position="194"/>
        <end position="213"/>
    </location>
</feature>
<dbReference type="GO" id="GO:0005886">
    <property type="term" value="C:plasma membrane"/>
    <property type="evidence" value="ECO:0007669"/>
    <property type="project" value="TreeGrafter"/>
</dbReference>
<feature type="compositionally biased region" description="Basic and acidic residues" evidence="8">
    <location>
        <begin position="594"/>
        <end position="605"/>
    </location>
</feature>
<evidence type="ECO:0000256" key="9">
    <source>
        <dbReference type="SAM" id="Phobius"/>
    </source>
</evidence>
<organism evidence="12 13">
    <name type="scientific">Mycena sanguinolenta</name>
    <dbReference type="NCBI Taxonomy" id="230812"/>
    <lineage>
        <taxon>Eukaryota</taxon>
        <taxon>Fungi</taxon>
        <taxon>Dikarya</taxon>
        <taxon>Basidiomycota</taxon>
        <taxon>Agaricomycotina</taxon>
        <taxon>Agaricomycetes</taxon>
        <taxon>Agaricomycetidae</taxon>
        <taxon>Agaricales</taxon>
        <taxon>Marasmiineae</taxon>
        <taxon>Mycenaceae</taxon>
        <taxon>Mycena</taxon>
    </lineage>
</organism>
<dbReference type="SFLD" id="SFLDG01168">
    <property type="entry name" value="Ferric_reductase_subgroup_(FRE"/>
    <property type="match status" value="1"/>
</dbReference>
<feature type="compositionally biased region" description="Acidic residues" evidence="8">
    <location>
        <begin position="619"/>
        <end position="628"/>
    </location>
</feature>
<keyword evidence="5" id="KW-0560">Oxidoreductase</keyword>
<feature type="domain" description="Ferric reductase NAD binding" evidence="11">
    <location>
        <begin position="454"/>
        <end position="542"/>
    </location>
</feature>
<keyword evidence="7 9" id="KW-0472">Membrane</keyword>
<feature type="transmembrane region" description="Helical" evidence="9">
    <location>
        <begin position="117"/>
        <end position="140"/>
    </location>
</feature>
<comment type="subcellular location">
    <subcellularLocation>
        <location evidence="1">Membrane</location>
        <topology evidence="1">Multi-pass membrane protein</topology>
    </subcellularLocation>
</comment>
<feature type="transmembrane region" description="Helical" evidence="9">
    <location>
        <begin position="27"/>
        <end position="47"/>
    </location>
</feature>
<evidence type="ECO:0000256" key="1">
    <source>
        <dbReference type="ARBA" id="ARBA00004141"/>
    </source>
</evidence>
<keyword evidence="2" id="KW-0813">Transport</keyword>
<evidence type="ECO:0000313" key="13">
    <source>
        <dbReference type="Proteomes" id="UP000623467"/>
    </source>
</evidence>
<dbReference type="Proteomes" id="UP000623467">
    <property type="component" value="Unassembled WGS sequence"/>
</dbReference>
<dbReference type="AlphaFoldDB" id="A0A8H6YI36"/>
<accession>A0A8H6YI36</accession>
<dbReference type="CDD" id="cd06186">
    <property type="entry name" value="NOX_Duox_like_FAD_NADP"/>
    <property type="match status" value="1"/>
</dbReference>
<evidence type="ECO:0000259" key="11">
    <source>
        <dbReference type="Pfam" id="PF08030"/>
    </source>
</evidence>
<feature type="transmembrane region" description="Helical" evidence="9">
    <location>
        <begin position="160"/>
        <end position="182"/>
    </location>
</feature>
<dbReference type="Pfam" id="PF08030">
    <property type="entry name" value="NAD_binding_6"/>
    <property type="match status" value="1"/>
</dbReference>
<feature type="compositionally biased region" description="Low complexity" evidence="8">
    <location>
        <begin position="607"/>
        <end position="618"/>
    </location>
</feature>
<dbReference type="Pfam" id="PF01794">
    <property type="entry name" value="Ferric_reduct"/>
    <property type="match status" value="1"/>
</dbReference>
<dbReference type="InterPro" id="IPR013130">
    <property type="entry name" value="Fe3_Rdtase_TM_dom"/>
</dbReference>
<evidence type="ECO:0000259" key="10">
    <source>
        <dbReference type="Pfam" id="PF01794"/>
    </source>
</evidence>
<name>A0A8H6YI36_9AGAR</name>
<dbReference type="InterPro" id="IPR039261">
    <property type="entry name" value="FNR_nucleotide-bd"/>
</dbReference>
<dbReference type="GO" id="GO:0006879">
    <property type="term" value="P:intracellular iron ion homeostasis"/>
    <property type="evidence" value="ECO:0007669"/>
    <property type="project" value="TreeGrafter"/>
</dbReference>
<evidence type="ECO:0000256" key="7">
    <source>
        <dbReference type="ARBA" id="ARBA00023136"/>
    </source>
</evidence>
<evidence type="ECO:0000256" key="4">
    <source>
        <dbReference type="ARBA" id="ARBA00022989"/>
    </source>
</evidence>
<gene>
    <name evidence="12" type="ORF">MSAN_01209100</name>
</gene>
<dbReference type="GO" id="GO:0015677">
    <property type="term" value="P:copper ion import"/>
    <property type="evidence" value="ECO:0007669"/>
    <property type="project" value="TreeGrafter"/>
</dbReference>
<keyword evidence="4 9" id="KW-1133">Transmembrane helix</keyword>
<feature type="transmembrane region" description="Helical" evidence="9">
    <location>
        <begin position="251"/>
        <end position="272"/>
    </location>
</feature>
<dbReference type="PANTHER" id="PTHR32361">
    <property type="entry name" value="FERRIC/CUPRIC REDUCTASE TRANSMEMBRANE COMPONENT"/>
    <property type="match status" value="1"/>
</dbReference>
<evidence type="ECO:0000256" key="5">
    <source>
        <dbReference type="ARBA" id="ARBA00023002"/>
    </source>
</evidence>
<keyword evidence="6" id="KW-0406">Ion transport</keyword>
<feature type="region of interest" description="Disordered" evidence="8">
    <location>
        <begin position="594"/>
        <end position="629"/>
    </location>
</feature>
<evidence type="ECO:0000256" key="2">
    <source>
        <dbReference type="ARBA" id="ARBA00022448"/>
    </source>
</evidence>
<comment type="caution">
    <text evidence="12">The sequence shown here is derived from an EMBL/GenBank/DDBJ whole genome shotgun (WGS) entry which is preliminary data.</text>
</comment>
<feature type="domain" description="Ferric oxidoreductase" evidence="10">
    <location>
        <begin position="149"/>
        <end position="266"/>
    </location>
</feature>
<keyword evidence="3 9" id="KW-0812">Transmembrane</keyword>
<dbReference type="InterPro" id="IPR051410">
    <property type="entry name" value="Ferric/Cupric_Reductase"/>
</dbReference>
<dbReference type="InterPro" id="IPR013121">
    <property type="entry name" value="Fe_red_NAD-bd_6"/>
</dbReference>
<dbReference type="EMBL" id="JACAZH010000009">
    <property type="protein sequence ID" value="KAF7358701.1"/>
    <property type="molecule type" value="Genomic_DNA"/>
</dbReference>
<protein>
    <submittedName>
        <fullName evidence="12">Iron reductase</fullName>
    </submittedName>
</protein>
<sequence>MSVDHGTPPVIPTALLPYDSYTIDPEWQLHFTAMWGAALAFAVLLAAPRALRLRNARLLSKNLFGVRVRGEYEPVPAREPDAPGDGQVPAKTTGSTVLTTGRLLDSLRLWSLPGLPLNLGQILVIAGYSVFALVCIVVQAPLMENPNRAGFLALAQLPPVFLFASKNSPLTGFLLGPGVDYTKLNYIHRWSARFLFLGAMVHGTLWINNHIVFDLPILSQQKEGSGVAALATLCVLVLTSFAPVRRWCYSLFLVVHFLTFPAFFVTICYHTIYAPPWIFPPIAFYAADVLVRIIRWRVVVGRVEAKDGGMSLIHVPLARTGWRAGQHVQMRALIGARAWEAHPLSICCAEPSVSCLTGGPGRFSARDAPRRARACGDWSRSLWAYAKDAPEDEEADASTDADADMDLEAGEGIKAEKRVVTSNDLSPNDPDPGRDAHLLLEGPYGGPALRAADFERVLLFAGGSGATFTLAVLDELVGRCVRLGRSPSSSSSSPVRTRRVVWCWCVRSFGAIHWFAPYLAQIAALAARPEAHLDLRIRIFVTCLCDPDAVPPIPGCTVTEARPSVGRVLERLLDDVARRGVDCCGELGPVRGRDGKAVDGDEKRASKNSSASASMVDLEVGEVDEDEDKSGAGGVAVFAAGPASLIREAGNAVASANLSARGRKAGGVSFNAEVFTI</sequence>
<evidence type="ECO:0000313" key="12">
    <source>
        <dbReference type="EMBL" id="KAF7358701.1"/>
    </source>
</evidence>
<feature type="transmembrane region" description="Helical" evidence="9">
    <location>
        <begin position="225"/>
        <end position="244"/>
    </location>
</feature>
<dbReference type="GO" id="GO:0000293">
    <property type="term" value="F:ferric-chelate reductase activity"/>
    <property type="evidence" value="ECO:0007669"/>
    <property type="project" value="TreeGrafter"/>
</dbReference>
<evidence type="ECO:0000256" key="8">
    <source>
        <dbReference type="SAM" id="MobiDB-lite"/>
    </source>
</evidence>
<dbReference type="GO" id="GO:0006826">
    <property type="term" value="P:iron ion transport"/>
    <property type="evidence" value="ECO:0007669"/>
    <property type="project" value="TreeGrafter"/>
</dbReference>
<proteinExistence type="predicted"/>
<dbReference type="SFLD" id="SFLDS00052">
    <property type="entry name" value="Ferric_Reductase_Domain"/>
    <property type="match status" value="1"/>
</dbReference>
<dbReference type="PANTHER" id="PTHR32361:SF9">
    <property type="entry name" value="FERRIC REDUCTASE TRANSMEMBRANE COMPONENT 3-RELATED"/>
    <property type="match status" value="1"/>
</dbReference>
<dbReference type="OrthoDB" id="3944240at2759"/>
<dbReference type="Gene3D" id="3.40.50.80">
    <property type="entry name" value="Nucleotide-binding domain of ferredoxin-NADP reductase (FNR) module"/>
    <property type="match status" value="1"/>
</dbReference>